<keyword evidence="15" id="KW-0106">Calcium</keyword>
<feature type="active site" description="For OMPdecase activity" evidence="21">
    <location>
        <position position="881"/>
    </location>
</feature>
<accession>A0A1D6G4I8</accession>
<dbReference type="eggNOG" id="KOG0703">
    <property type="taxonomic scope" value="Eukaryota"/>
</dbReference>
<evidence type="ECO:0000256" key="22">
    <source>
        <dbReference type="PIRSR" id="PIRSR614732-2"/>
    </source>
</evidence>
<dbReference type="GO" id="GO:0004588">
    <property type="term" value="F:orotate phosphoribosyltransferase activity"/>
    <property type="evidence" value="ECO:0007669"/>
    <property type="project" value="UniProtKB-EC"/>
</dbReference>
<dbReference type="Pfam" id="PF01412">
    <property type="entry name" value="ArfGap"/>
    <property type="match status" value="1"/>
</dbReference>
<evidence type="ECO:0000256" key="21">
    <source>
        <dbReference type="PIRSR" id="PIRSR614732-1"/>
    </source>
</evidence>
<evidence type="ECO:0000256" key="11">
    <source>
        <dbReference type="ARBA" id="ARBA00022723"/>
    </source>
</evidence>
<dbReference type="InterPro" id="IPR013785">
    <property type="entry name" value="Aldolase_TIM"/>
</dbReference>
<dbReference type="PRINTS" id="PR00405">
    <property type="entry name" value="REVINTRACTNG"/>
</dbReference>
<evidence type="ECO:0000256" key="7">
    <source>
        <dbReference type="ARBA" id="ARBA00015047"/>
    </source>
</evidence>
<sequence>MEGRNPVQRFVDSPKPYNRRKARGMQTRMDSSDHGDRQGPRACEELPGKMDNDRADRQRLKACEFPAKMDNNHADRQVSKACESKGNACELPGKMDNDHPVRQGLKARGLLQPKSDASEDGVCEGLKACGLTANKMDATDQCDHKGSKVCRVVTTKTDTSDQGDCQTFKVCGIAAKMDVNDHADHQGSKASGMPTKTDANDQCSNQGFVTCTAHIPILLPLVNCPFKTAERLDHLLNQPANRYCADCGAPDPKWVSMTFGVFICIKCSGAHRSLGVHISKARHVVSVKLDEWADEQVDILADSGGNAAVNMIYEAFVPENYAKPRQDCSAEERNDFIRRKYEAQQFLTNPQLSCPPRRNEKHNHQQHSTSSSRHGLGHSFRNSWRRKEHEAKSTKKTIEVGMVEFVGLIKIDIIRGTNLAIRDVMSSDPYVIINLGHQTMKTKVVKSSLNPVWNERLMLSIPDPVPLLKLQVYDKDTFTTDDRMGEAEINIQPLVAAAKAHETSAIADTAQLNKWLAKDGIWIPRDSAISIVNGKVKQVVNARLQNVERGQLEMELDHLNRCKYLLGMTILCCILAMDAAALESLILDLHAIEVVKLGSFTLKSGIKSPIYLDLRALVSHPRLLSAVASLLHALPATRPYGLVCGVPYTALPIAAVLSVDRSIPMLMRRKEVKAHGTAKSIEGSFSPGDTVLIIEDLVTSGASVLETAAPLRAEGLVVADAVVVVDREQGGRENLAANGITLHSLMTLTEVLAVLLKHGKVTEEKAQEVRQFLDANRKVAVPGAAPVTPRVLRKTFSERANLATNPMGKKLFELMETKQTNLFSYRKLFTSGCAAGCLQVGPQICMLKTHVDILSDFTPDFGSKLRSIAEKHNFLIFEDRKFADIGNTVTMQYEGGIFRILDWADIVNAHIVPGPGIVDGLKLKGLPKGRGLLLLAEMSSAGNLAHGDYTAAAVKIAEQHSDFVMGFISVNPESWSVKPSSPAFIHATPGVQMVAGGDDLGQQYNTPESVINYRGSDIIIVGRGIIKASDPMKKAWEYRLQGWQAYKNSLL</sequence>
<keyword evidence="13" id="KW-0210">Decarboxylase</keyword>
<protein>
    <recommendedName>
        <fullName evidence="7">Uridine 5'-monophosphate synthase</fullName>
        <ecNumber evidence="5">2.4.2.10</ecNumber>
        <ecNumber evidence="6">4.1.1.23</ecNumber>
    </recommendedName>
</protein>
<dbReference type="InterPro" id="IPR037278">
    <property type="entry name" value="ARFGAP/RecO"/>
</dbReference>
<dbReference type="SMART" id="SM00934">
    <property type="entry name" value="OMPdecase"/>
    <property type="match status" value="1"/>
</dbReference>
<evidence type="ECO:0000256" key="8">
    <source>
        <dbReference type="ARBA" id="ARBA00022468"/>
    </source>
</evidence>
<dbReference type="FunFam" id="1.10.220.150:FF:000009">
    <property type="entry name" value="stromal membrane-associated protein 1 isoform X1"/>
    <property type="match status" value="1"/>
</dbReference>
<feature type="region of interest" description="Disordered" evidence="23">
    <location>
        <begin position="1"/>
        <end position="54"/>
    </location>
</feature>
<dbReference type="FunFam" id="3.20.20.70:FF:000092">
    <property type="entry name" value="Uridine monophosphate synthetase"/>
    <property type="match status" value="1"/>
</dbReference>
<evidence type="ECO:0000259" key="25">
    <source>
        <dbReference type="PROSITE" id="PS50115"/>
    </source>
</evidence>
<dbReference type="PROSITE" id="PS50004">
    <property type="entry name" value="C2"/>
    <property type="match status" value="1"/>
</dbReference>
<evidence type="ECO:0000256" key="13">
    <source>
        <dbReference type="ARBA" id="ARBA00022793"/>
    </source>
</evidence>
<dbReference type="UniPathway" id="UPA00070">
    <property type="reaction ID" value="UER00119"/>
</dbReference>
<dbReference type="InterPro" id="IPR029057">
    <property type="entry name" value="PRTase-like"/>
</dbReference>
<dbReference type="GO" id="GO:0044205">
    <property type="term" value="P:'de novo' UMP biosynthetic process"/>
    <property type="evidence" value="ECO:0007669"/>
    <property type="project" value="UniProtKB-UniPathway"/>
</dbReference>
<gene>
    <name evidence="26" type="ORF">ZEAMMB73_Zm00001d011855</name>
</gene>
<keyword evidence="10" id="KW-0808">Transferase</keyword>
<dbReference type="Pfam" id="PF00168">
    <property type="entry name" value="C2"/>
    <property type="match status" value="1"/>
</dbReference>
<evidence type="ECO:0000256" key="18">
    <source>
        <dbReference type="ARBA" id="ARBA00023268"/>
    </source>
</evidence>
<dbReference type="SUPFAM" id="SSF53271">
    <property type="entry name" value="PRTase-like"/>
    <property type="match status" value="1"/>
</dbReference>
<dbReference type="ExpressionAtlas" id="A0A1D6G4I8">
    <property type="expression patterns" value="baseline and differential"/>
</dbReference>
<comment type="similarity">
    <text evidence="3">In the N-terminal section; belongs to the purine/pyrimidine phosphoribosyltransferase family.</text>
</comment>
<dbReference type="HAMAP" id="MF_01208">
    <property type="entry name" value="PyrE"/>
    <property type="match status" value="1"/>
</dbReference>
<evidence type="ECO:0000256" key="12">
    <source>
        <dbReference type="ARBA" id="ARBA00022771"/>
    </source>
</evidence>
<keyword evidence="16" id="KW-0665">Pyrimidine biosynthesis</keyword>
<dbReference type="SMART" id="SM00105">
    <property type="entry name" value="ArfGap"/>
    <property type="match status" value="1"/>
</dbReference>
<keyword evidence="8" id="KW-0343">GTPase activation</keyword>
<dbReference type="SUPFAM" id="SSF51366">
    <property type="entry name" value="Ribulose-phoshate binding barrel"/>
    <property type="match status" value="1"/>
</dbReference>
<evidence type="ECO:0000256" key="19">
    <source>
        <dbReference type="ARBA" id="ARBA00049126"/>
    </source>
</evidence>
<dbReference type="EC" id="4.1.1.23" evidence="6"/>
<dbReference type="STRING" id="4577.A0A1D6G4I8"/>
<dbReference type="PANTHER" id="PTHR19278:SF9">
    <property type="entry name" value="URIDINE 5'-MONOPHOSPHATE SYNTHASE"/>
    <property type="match status" value="1"/>
</dbReference>
<dbReference type="InterPro" id="IPR000008">
    <property type="entry name" value="C2_dom"/>
</dbReference>
<dbReference type="SUPFAM" id="SSF57863">
    <property type="entry name" value="ArfGap/RecO-like zinc finger"/>
    <property type="match status" value="1"/>
</dbReference>
<comment type="similarity">
    <text evidence="4">In the C-terminal section; belongs to the OMP decarboxylase family.</text>
</comment>
<evidence type="ECO:0000256" key="15">
    <source>
        <dbReference type="ARBA" id="ARBA00022837"/>
    </source>
</evidence>
<dbReference type="AlphaFoldDB" id="A0A1D6G4I8"/>
<evidence type="ECO:0000259" key="24">
    <source>
        <dbReference type="PROSITE" id="PS50004"/>
    </source>
</evidence>
<keyword evidence="12" id="KW-0863">Zinc-finger</keyword>
<dbReference type="GO" id="GO:0004590">
    <property type="term" value="F:orotidine-5'-phosphate decarboxylase activity"/>
    <property type="evidence" value="ECO:0007669"/>
    <property type="project" value="UniProtKB-EC"/>
</dbReference>
<dbReference type="NCBIfam" id="TIGR00336">
    <property type="entry name" value="pyrE"/>
    <property type="match status" value="1"/>
</dbReference>
<dbReference type="InterPro" id="IPR001164">
    <property type="entry name" value="ArfGAP_dom"/>
</dbReference>
<organism evidence="26">
    <name type="scientific">Zea mays</name>
    <name type="common">Maize</name>
    <dbReference type="NCBI Taxonomy" id="4577"/>
    <lineage>
        <taxon>Eukaryota</taxon>
        <taxon>Viridiplantae</taxon>
        <taxon>Streptophyta</taxon>
        <taxon>Embryophyta</taxon>
        <taxon>Tracheophyta</taxon>
        <taxon>Spermatophyta</taxon>
        <taxon>Magnoliopsida</taxon>
        <taxon>Liliopsida</taxon>
        <taxon>Poales</taxon>
        <taxon>Poaceae</taxon>
        <taxon>PACMAD clade</taxon>
        <taxon>Panicoideae</taxon>
        <taxon>Andropogonodae</taxon>
        <taxon>Andropogoneae</taxon>
        <taxon>Tripsacinae</taxon>
        <taxon>Zea</taxon>
    </lineage>
</organism>
<dbReference type="CDD" id="cd04725">
    <property type="entry name" value="OMP_decarboxylase_like"/>
    <property type="match status" value="1"/>
</dbReference>
<dbReference type="FunFam" id="3.40.50.2020:FF:000025">
    <property type="entry name" value="Uridine monophosphate synthetase"/>
    <property type="match status" value="1"/>
</dbReference>
<dbReference type="NCBIfam" id="TIGR01740">
    <property type="entry name" value="pyrF"/>
    <property type="match status" value="1"/>
</dbReference>
<evidence type="ECO:0000256" key="4">
    <source>
        <dbReference type="ARBA" id="ARBA00009769"/>
    </source>
</evidence>
<dbReference type="GO" id="GO:0008270">
    <property type="term" value="F:zinc ion binding"/>
    <property type="evidence" value="ECO:0007669"/>
    <property type="project" value="UniProtKB-KW"/>
</dbReference>
<keyword evidence="14" id="KW-0862">Zinc</keyword>
<feature type="binding site" evidence="22">
    <location>
        <position position="1023"/>
    </location>
    <ligand>
        <name>substrate</name>
    </ligand>
</feature>
<dbReference type="InterPro" id="IPR000836">
    <property type="entry name" value="PRTase_dom"/>
</dbReference>
<feature type="binding site" evidence="22">
    <location>
        <position position="1002"/>
    </location>
    <ligand>
        <name>substrate</name>
    </ligand>
</feature>
<dbReference type="FunCoup" id="A0A1D6G4I8">
    <property type="interactions" value="149"/>
</dbReference>
<dbReference type="InterPro" id="IPR023031">
    <property type="entry name" value="OPRT"/>
</dbReference>
<evidence type="ECO:0000256" key="23">
    <source>
        <dbReference type="SAM" id="MobiDB-lite"/>
    </source>
</evidence>
<dbReference type="InterPro" id="IPR001754">
    <property type="entry name" value="OMPdeCOase_dom"/>
</dbReference>
<dbReference type="IntAct" id="A0A1D6G4I8">
    <property type="interactions" value="7"/>
</dbReference>
<dbReference type="FunFam" id="2.60.40.150:FF:000190">
    <property type="entry name" value="ADP-ribosylation factor GTPase-activating protein AGD12"/>
    <property type="match status" value="1"/>
</dbReference>
<feature type="active site" description="For OMPdecase activity" evidence="21">
    <location>
        <position position="879"/>
    </location>
</feature>
<dbReference type="GO" id="GO:0006207">
    <property type="term" value="P:'de novo' pyrimidine nucleobase biosynthetic process"/>
    <property type="evidence" value="ECO:0007669"/>
    <property type="project" value="InterPro"/>
</dbReference>
<dbReference type="InterPro" id="IPR014732">
    <property type="entry name" value="OMPdecase"/>
</dbReference>
<feature type="active site" description="For OMPdecase activity" evidence="21">
    <location>
        <position position="884"/>
    </location>
</feature>
<dbReference type="SMART" id="SM00239">
    <property type="entry name" value="C2"/>
    <property type="match status" value="1"/>
</dbReference>
<feature type="domain" description="Arf-GAP" evidence="25">
    <location>
        <begin position="229"/>
        <end position="361"/>
    </location>
</feature>
<reference evidence="26" key="1">
    <citation type="submission" date="2015-12" db="EMBL/GenBank/DDBJ databases">
        <title>Update maize B73 reference genome by single molecule sequencing technologies.</title>
        <authorList>
            <consortium name="Maize Genome Sequencing Project"/>
            <person name="Ware D."/>
        </authorList>
    </citation>
    <scope>NUCLEOTIDE SEQUENCE</scope>
    <source>
        <tissue evidence="26">Seedling</tissue>
    </source>
</reference>
<dbReference type="InterPro" id="IPR018089">
    <property type="entry name" value="OMPdecase_AS"/>
</dbReference>
<dbReference type="PANTHER" id="PTHR19278">
    <property type="entry name" value="OROTATE PHOSPHORIBOSYLTRANSFERASE"/>
    <property type="match status" value="1"/>
</dbReference>
<comment type="pathway">
    <text evidence="1">Pyrimidine metabolism; UMP biosynthesis via de novo pathway; UMP from orotate: step 2/2.</text>
</comment>
<keyword evidence="11" id="KW-0479">Metal-binding</keyword>
<dbReference type="PROSITE" id="PS00156">
    <property type="entry name" value="OMPDECASE"/>
    <property type="match status" value="1"/>
</dbReference>
<dbReference type="EMBL" id="CM000784">
    <property type="protein sequence ID" value="AQK98208.1"/>
    <property type="molecule type" value="Genomic_DNA"/>
</dbReference>
<dbReference type="eggNOG" id="KOG1377">
    <property type="taxonomic scope" value="Eukaryota"/>
</dbReference>
<dbReference type="PaxDb" id="4577-GRMZM2G109472_P03"/>
<dbReference type="PROSITE" id="PS50115">
    <property type="entry name" value="ARFGAP"/>
    <property type="match status" value="1"/>
</dbReference>
<evidence type="ECO:0000256" key="3">
    <source>
        <dbReference type="ARBA" id="ARBA00006221"/>
    </source>
</evidence>
<keyword evidence="18" id="KW-0511">Multifunctional enzyme</keyword>
<dbReference type="eggNOG" id="KOG1030">
    <property type="taxonomic scope" value="Eukaryota"/>
</dbReference>
<feature type="binding site" evidence="22">
    <location>
        <position position="1022"/>
    </location>
    <ligand>
        <name>substrate</name>
    </ligand>
</feature>
<proteinExistence type="inferred from homology"/>
<keyword evidence="17" id="KW-0456">Lyase</keyword>
<dbReference type="Gene3D" id="3.20.20.70">
    <property type="entry name" value="Aldolase class I"/>
    <property type="match status" value="1"/>
</dbReference>
<evidence type="ECO:0000256" key="1">
    <source>
        <dbReference type="ARBA" id="ARBA00004861"/>
    </source>
</evidence>
<dbReference type="SUPFAM" id="SSF49562">
    <property type="entry name" value="C2 domain (Calcium/lipid-binding domain, CaLB)"/>
    <property type="match status" value="1"/>
</dbReference>
<dbReference type="InterPro" id="IPR004467">
    <property type="entry name" value="Or_phspho_trans_dom"/>
</dbReference>
<keyword evidence="9" id="KW-0328">Glycosyltransferase</keyword>
<evidence type="ECO:0000256" key="2">
    <source>
        <dbReference type="ARBA" id="ARBA00004889"/>
    </source>
</evidence>
<evidence type="ECO:0000256" key="14">
    <source>
        <dbReference type="ARBA" id="ARBA00022833"/>
    </source>
</evidence>
<feature type="region of interest" description="Disordered" evidence="23">
    <location>
        <begin position="348"/>
        <end position="391"/>
    </location>
</feature>
<dbReference type="InterPro" id="IPR038508">
    <property type="entry name" value="ArfGAP_dom_sf"/>
</dbReference>
<dbReference type="Gene3D" id="2.60.40.150">
    <property type="entry name" value="C2 domain"/>
    <property type="match status" value="1"/>
</dbReference>
<dbReference type="CDD" id="cd08204">
    <property type="entry name" value="ArfGap"/>
    <property type="match status" value="1"/>
</dbReference>
<evidence type="ECO:0000256" key="17">
    <source>
        <dbReference type="ARBA" id="ARBA00023239"/>
    </source>
</evidence>
<dbReference type="CDD" id="cd04038">
    <property type="entry name" value="C2_ArfGAP"/>
    <property type="match status" value="1"/>
</dbReference>
<feature type="binding site" evidence="22">
    <location>
        <position position="939"/>
    </location>
    <ligand>
        <name>substrate</name>
    </ligand>
</feature>
<dbReference type="CDD" id="cd06223">
    <property type="entry name" value="PRTases_typeI"/>
    <property type="match status" value="1"/>
</dbReference>
<dbReference type="Pfam" id="PF00215">
    <property type="entry name" value="OMPdecase"/>
    <property type="match status" value="1"/>
</dbReference>
<comment type="catalytic activity">
    <reaction evidence="20">
        <text>orotidine 5'-phosphate + H(+) = UMP + CO2</text>
        <dbReference type="Rhea" id="RHEA:11596"/>
        <dbReference type="ChEBI" id="CHEBI:15378"/>
        <dbReference type="ChEBI" id="CHEBI:16526"/>
        <dbReference type="ChEBI" id="CHEBI:57538"/>
        <dbReference type="ChEBI" id="CHEBI:57865"/>
        <dbReference type="EC" id="4.1.1.23"/>
    </reaction>
</comment>
<evidence type="ECO:0000313" key="26">
    <source>
        <dbReference type="EMBL" id="AQK98208.1"/>
    </source>
</evidence>
<dbReference type="InterPro" id="IPR035892">
    <property type="entry name" value="C2_domain_sf"/>
</dbReference>
<evidence type="ECO:0000256" key="9">
    <source>
        <dbReference type="ARBA" id="ARBA00022676"/>
    </source>
</evidence>
<dbReference type="EC" id="2.4.2.10" evidence="5"/>
<dbReference type="Gene3D" id="1.10.220.150">
    <property type="entry name" value="Arf GTPase activating protein"/>
    <property type="match status" value="1"/>
</dbReference>
<name>A0A1D6G4I8_MAIZE</name>
<evidence type="ECO:0000256" key="10">
    <source>
        <dbReference type="ARBA" id="ARBA00022679"/>
    </source>
</evidence>
<dbReference type="GO" id="GO:0005096">
    <property type="term" value="F:GTPase activator activity"/>
    <property type="evidence" value="ECO:0007669"/>
    <property type="project" value="UniProtKB-KW"/>
</dbReference>
<evidence type="ECO:0000256" key="5">
    <source>
        <dbReference type="ARBA" id="ARBA00011971"/>
    </source>
</evidence>
<evidence type="ECO:0000256" key="16">
    <source>
        <dbReference type="ARBA" id="ARBA00022975"/>
    </source>
</evidence>
<dbReference type="Gene3D" id="3.40.50.2020">
    <property type="match status" value="1"/>
</dbReference>
<feature type="domain" description="C2" evidence="24">
    <location>
        <begin position="390"/>
        <end position="504"/>
    </location>
</feature>
<dbReference type="InParanoid" id="A0A1D6G4I8"/>
<comment type="catalytic activity">
    <reaction evidence="19">
        <text>orotidine 5'-phosphate + diphosphate = orotate + 5-phospho-alpha-D-ribose 1-diphosphate</text>
        <dbReference type="Rhea" id="RHEA:10380"/>
        <dbReference type="ChEBI" id="CHEBI:30839"/>
        <dbReference type="ChEBI" id="CHEBI:33019"/>
        <dbReference type="ChEBI" id="CHEBI:57538"/>
        <dbReference type="ChEBI" id="CHEBI:58017"/>
        <dbReference type="EC" id="2.4.2.10"/>
    </reaction>
</comment>
<feature type="compositionally biased region" description="Basic and acidic residues" evidence="23">
    <location>
        <begin position="30"/>
        <end position="54"/>
    </location>
</feature>
<feature type="binding site" evidence="22">
    <location>
        <position position="848"/>
    </location>
    <ligand>
        <name>substrate</name>
    </ligand>
</feature>
<evidence type="ECO:0000256" key="20">
    <source>
        <dbReference type="ARBA" id="ARBA00049157"/>
    </source>
</evidence>
<evidence type="ECO:0000256" key="6">
    <source>
        <dbReference type="ARBA" id="ARBA00012321"/>
    </source>
</evidence>
<comment type="pathway">
    <text evidence="2">Pyrimidine metabolism; UMP biosynthesis via de novo pathway; UMP from orotate: step 1/2.</text>
</comment>
<dbReference type="InterPro" id="IPR011060">
    <property type="entry name" value="RibuloseP-bd_barrel"/>
</dbReference>
<dbReference type="SMR" id="A0A1D6G4I8"/>